<dbReference type="EMBL" id="CP158299">
    <property type="protein sequence ID" value="XBV84991.1"/>
    <property type="molecule type" value="Genomic_DNA"/>
</dbReference>
<name>A0AAU7U937_9DEIO</name>
<accession>A0AAU7U937</accession>
<dbReference type="InterPro" id="IPR045794">
    <property type="entry name" value="Trypco1"/>
</dbReference>
<feature type="domain" description="Trypsin-co-occurring" evidence="1">
    <location>
        <begin position="13"/>
        <end position="100"/>
    </location>
</feature>
<dbReference type="Pfam" id="PF19493">
    <property type="entry name" value="Trypco1"/>
    <property type="match status" value="1"/>
</dbReference>
<protein>
    <recommendedName>
        <fullName evidence="1">Trypsin-co-occurring domain-containing protein</fullName>
    </recommendedName>
</protein>
<evidence type="ECO:0000313" key="2">
    <source>
        <dbReference type="EMBL" id="XBV84991.1"/>
    </source>
</evidence>
<dbReference type="AlphaFoldDB" id="A0AAU7U937"/>
<evidence type="ECO:0000259" key="1">
    <source>
        <dbReference type="Pfam" id="PF19493"/>
    </source>
</evidence>
<proteinExistence type="predicted"/>
<organism evidence="2">
    <name type="scientific">Deinococcus sonorensis KR-87</name>
    <dbReference type="NCBI Taxonomy" id="694439"/>
    <lineage>
        <taxon>Bacteria</taxon>
        <taxon>Thermotogati</taxon>
        <taxon>Deinococcota</taxon>
        <taxon>Deinococci</taxon>
        <taxon>Deinococcales</taxon>
        <taxon>Deinococcaceae</taxon>
        <taxon>Deinococcus</taxon>
    </lineage>
</organism>
<gene>
    <name evidence="2" type="ORF">ABOD76_16320</name>
</gene>
<dbReference type="KEGG" id="dsc:ABOD76_16320"/>
<reference evidence="2" key="1">
    <citation type="submission" date="2024-06" db="EMBL/GenBank/DDBJ databases">
        <title>Draft Genome Sequence of Deinococcus sonorensis Type Strain KR-87, a Biofilm Producing Representative of the Genus Deinococcus.</title>
        <authorList>
            <person name="Boren L.S."/>
            <person name="Grosso R.A."/>
            <person name="Hugenberg-Cox A.N."/>
            <person name="Hill J.T.E."/>
            <person name="Albert C.M."/>
            <person name="Tuohy J.M."/>
        </authorList>
    </citation>
    <scope>NUCLEOTIDE SEQUENCE</scope>
    <source>
        <strain evidence="2">KR-87</strain>
    </source>
</reference>
<sequence length="103" mass="10766">MTTSRPEVAFQVNMEDGGVVLLVDAPTTVQAHAQALGTPLEDFGEAVNSMRAVLQRLYDGLNGLDPAQISVTLGLTIKSGSVLKLVADAEAQVQVTLSWGKGS</sequence>
<dbReference type="RefSeq" id="WP_350243028.1">
    <property type="nucleotide sequence ID" value="NZ_CP158299.1"/>
</dbReference>